<reference evidence="1 2" key="1">
    <citation type="submission" date="2019-03" db="EMBL/GenBank/DDBJ databases">
        <title>Genomic Encyclopedia of Type Strains, Phase IV (KMG-IV): sequencing the most valuable type-strain genomes for metagenomic binning, comparative biology and taxonomic classification.</title>
        <authorList>
            <person name="Goeker M."/>
        </authorList>
    </citation>
    <scope>NUCLEOTIDE SEQUENCE [LARGE SCALE GENOMIC DNA]</scope>
    <source>
        <strain evidence="1 2">DSM 103428</strain>
    </source>
</reference>
<dbReference type="AlphaFoldDB" id="A0A4V2PV24"/>
<gene>
    <name evidence="1" type="ORF">C7378_2311</name>
</gene>
<dbReference type="RefSeq" id="WP_165876766.1">
    <property type="nucleotide sequence ID" value="NZ_SMGK01000003.1"/>
</dbReference>
<evidence type="ECO:0000313" key="2">
    <source>
        <dbReference type="Proteomes" id="UP000295210"/>
    </source>
</evidence>
<dbReference type="Proteomes" id="UP000295210">
    <property type="component" value="Unassembled WGS sequence"/>
</dbReference>
<keyword evidence="2" id="KW-1185">Reference proteome</keyword>
<proteinExistence type="predicted"/>
<evidence type="ECO:0000313" key="1">
    <source>
        <dbReference type="EMBL" id="TCK72721.1"/>
    </source>
</evidence>
<keyword evidence="1" id="KW-0418">Kinase</keyword>
<organism evidence="1 2">
    <name type="scientific">Acidipila rosea</name>
    <dbReference type="NCBI Taxonomy" id="768535"/>
    <lineage>
        <taxon>Bacteria</taxon>
        <taxon>Pseudomonadati</taxon>
        <taxon>Acidobacteriota</taxon>
        <taxon>Terriglobia</taxon>
        <taxon>Terriglobales</taxon>
        <taxon>Acidobacteriaceae</taxon>
        <taxon>Acidipila</taxon>
    </lineage>
</organism>
<accession>A0A4V2PV24</accession>
<name>A0A4V2PV24_9BACT</name>
<dbReference type="EMBL" id="SMGK01000003">
    <property type="protein sequence ID" value="TCK72721.1"/>
    <property type="molecule type" value="Genomic_DNA"/>
</dbReference>
<comment type="caution">
    <text evidence="1">The sequence shown here is derived from an EMBL/GenBank/DDBJ whole genome shotgun (WGS) entry which is preliminary data.</text>
</comment>
<dbReference type="Gene3D" id="3.40.50.300">
    <property type="entry name" value="P-loop containing nucleotide triphosphate hydrolases"/>
    <property type="match status" value="1"/>
</dbReference>
<sequence length="235" mass="26325">MRASSKSRQTILVSFSGIDGAGKSTQIENLRSQLQQSGFRVELITFWDDVARLKRIREGAGHKLFKGDKGVGTPDAPIERRDKNVRSPLMTLVRLAIYVVDAMSLRKIGGKALRSEADVVIFDRYIYDELANLNLKNPAARFYLRRVMSLVPRPQVGFVLDADPAQARARKPEYPLDFLYANRNSYIRLSELLPGITVIPPLPLEDAKAEVVKCVMSRMFSGNPAMPEEPYSAQA</sequence>
<dbReference type="SUPFAM" id="SSF52540">
    <property type="entry name" value="P-loop containing nucleoside triphosphate hydrolases"/>
    <property type="match status" value="1"/>
</dbReference>
<keyword evidence="1" id="KW-0808">Transferase</keyword>
<protein>
    <submittedName>
        <fullName evidence="1">Thymidylate kinase</fullName>
    </submittedName>
</protein>
<dbReference type="GO" id="GO:0016301">
    <property type="term" value="F:kinase activity"/>
    <property type="evidence" value="ECO:0007669"/>
    <property type="project" value="UniProtKB-KW"/>
</dbReference>
<dbReference type="InterPro" id="IPR027417">
    <property type="entry name" value="P-loop_NTPase"/>
</dbReference>